<feature type="domain" description="AAA+ ATPase lid" evidence="4">
    <location>
        <begin position="686"/>
        <end position="787"/>
    </location>
</feature>
<dbReference type="GO" id="GO:0005524">
    <property type="term" value="F:ATP binding"/>
    <property type="evidence" value="ECO:0007669"/>
    <property type="project" value="InterPro"/>
</dbReference>
<name>A0A9W8NLH9_9PEZI</name>
<comment type="caution">
    <text evidence="5">The sequence shown here is derived from an EMBL/GenBank/DDBJ whole genome shotgun (WGS) entry which is preliminary data.</text>
</comment>
<gene>
    <name evidence="5" type="ORF">NPX13_g1414</name>
</gene>
<evidence type="ECO:0000313" key="6">
    <source>
        <dbReference type="Proteomes" id="UP001148614"/>
    </source>
</evidence>
<dbReference type="InterPro" id="IPR027417">
    <property type="entry name" value="P-loop_NTPase"/>
</dbReference>
<dbReference type="Proteomes" id="UP001148614">
    <property type="component" value="Unassembled WGS sequence"/>
</dbReference>
<dbReference type="VEuPathDB" id="FungiDB:F4678DRAFT_420118"/>
<dbReference type="Pfam" id="PF23232">
    <property type="entry name" value="AAA_lid_13"/>
    <property type="match status" value="1"/>
</dbReference>
<evidence type="ECO:0000259" key="3">
    <source>
        <dbReference type="Pfam" id="PF22942"/>
    </source>
</evidence>
<dbReference type="GO" id="GO:0016887">
    <property type="term" value="F:ATP hydrolysis activity"/>
    <property type="evidence" value="ECO:0007669"/>
    <property type="project" value="InterPro"/>
</dbReference>
<dbReference type="InterPro" id="IPR003959">
    <property type="entry name" value="ATPase_AAA_core"/>
</dbReference>
<accession>A0A9W8NLH9</accession>
<feature type="compositionally biased region" description="Acidic residues" evidence="1">
    <location>
        <begin position="1"/>
        <end position="18"/>
    </location>
</feature>
<dbReference type="EMBL" id="JANPWZ010000126">
    <property type="protein sequence ID" value="KAJ3579150.1"/>
    <property type="molecule type" value="Genomic_DNA"/>
</dbReference>
<feature type="domain" description="ATPase AAA-type core" evidence="2">
    <location>
        <begin position="544"/>
        <end position="683"/>
    </location>
</feature>
<dbReference type="SUPFAM" id="SSF52540">
    <property type="entry name" value="P-loop containing nucleoside triphosphate hydrolases"/>
    <property type="match status" value="1"/>
</dbReference>
<feature type="domain" description="DUF7025" evidence="3">
    <location>
        <begin position="232"/>
        <end position="331"/>
    </location>
</feature>
<organism evidence="5 6">
    <name type="scientific">Xylaria arbuscula</name>
    <dbReference type="NCBI Taxonomy" id="114810"/>
    <lineage>
        <taxon>Eukaryota</taxon>
        <taxon>Fungi</taxon>
        <taxon>Dikarya</taxon>
        <taxon>Ascomycota</taxon>
        <taxon>Pezizomycotina</taxon>
        <taxon>Sordariomycetes</taxon>
        <taxon>Xylariomycetidae</taxon>
        <taxon>Xylariales</taxon>
        <taxon>Xylariaceae</taxon>
        <taxon>Xylaria</taxon>
    </lineage>
</organism>
<keyword evidence="6" id="KW-1185">Reference proteome</keyword>
<dbReference type="PANTHER" id="PTHR46411">
    <property type="entry name" value="FAMILY ATPASE, PUTATIVE-RELATED"/>
    <property type="match status" value="1"/>
</dbReference>
<sequence>MSDSSDEDLETDKDENDEKDANKDSCQMNHVQLLISKCPICSQTLDTKVVNHQVEFRDIDDNRFYTANWEGPFNLEEARNMKSNKLKATEYHVLEVLTVVKTSFQLDRSTAPRISRRLPQDIMGDPSIAVSIHSRKLIIRSQAFIGVLKSVVAYEFGKTLQPGILHISEPFSIIIHNLENLRSQVLRLEGCSGPVATSPPESSSIEVTRSHVEAVLGFVEQEVGERINDETLRHQKSPAMCTFSMLWFLFKPGDTVYVIANDKWDAYVVESVDMGDAVLSNTTDQLPDCSLKLWNLDFDGRYVTRCRITKQITSFPGEKSIISLNVIPSKIWDKEKGGELRSRLENEGAKWYKLLAGKQMHYNGEFFKGRVYIDPRGFYDLEGPPAFDKVDDIRDMEDLEQRDAGIVEGCRCDACINKRRLLQSGKSTDYIGNWVGYDSINTTTVKTLETDGRAEMALHRYLVCSRNLKAFIFKTRKWETLDVAFCHDTKPNKNPFQRLVMPEDRNLMIESLVYKFTDPRYASDGQQVWGVDFIKNKGEGQIFLLHGGPGVRKTFTAGKSYAFWLFSWRSTNVTYEFPECIAELAGRPLLALTCGDIGTNEVTMEKELGKWLKLARSWGAVMLLDEADVFLEKRGISDLKRNSLVSVFLREIEYYQGILFLTTNRVGQFDDAFISRIHVVIHYPDLGEDDRGKIWNQFFDKLEDEREGALKVDKAAKRYIADKVCKRKWNGREIRNAFQTAVALAEFQFLTRTHKEEGEIAVLEEKDFRQVCDMTTEFHDYLTGVYDGDDEFARAGRGKLRRPVDEPAE</sequence>
<dbReference type="InterPro" id="IPR056599">
    <property type="entry name" value="AAA_lid_fung"/>
</dbReference>
<dbReference type="Gene3D" id="3.40.50.300">
    <property type="entry name" value="P-loop containing nucleotide triphosphate hydrolases"/>
    <property type="match status" value="1"/>
</dbReference>
<dbReference type="Pfam" id="PF00004">
    <property type="entry name" value="AAA"/>
    <property type="match status" value="1"/>
</dbReference>
<dbReference type="PANTHER" id="PTHR46411:SF4">
    <property type="entry name" value="AAA+ ATPASE DOMAIN-CONTAINING PROTEIN"/>
    <property type="match status" value="1"/>
</dbReference>
<dbReference type="Pfam" id="PF22942">
    <property type="entry name" value="DUF7025"/>
    <property type="match status" value="1"/>
</dbReference>
<feature type="region of interest" description="Disordered" evidence="1">
    <location>
        <begin position="1"/>
        <end position="24"/>
    </location>
</feature>
<evidence type="ECO:0008006" key="7">
    <source>
        <dbReference type="Google" id="ProtNLM"/>
    </source>
</evidence>
<reference evidence="5" key="1">
    <citation type="submission" date="2022-07" db="EMBL/GenBank/DDBJ databases">
        <title>Genome Sequence of Xylaria arbuscula.</title>
        <authorList>
            <person name="Buettner E."/>
        </authorList>
    </citation>
    <scope>NUCLEOTIDE SEQUENCE</scope>
    <source>
        <strain evidence="5">VT107</strain>
    </source>
</reference>
<proteinExistence type="predicted"/>
<dbReference type="AlphaFoldDB" id="A0A9W8NLH9"/>
<evidence type="ECO:0000256" key="1">
    <source>
        <dbReference type="SAM" id="MobiDB-lite"/>
    </source>
</evidence>
<evidence type="ECO:0000313" key="5">
    <source>
        <dbReference type="EMBL" id="KAJ3579150.1"/>
    </source>
</evidence>
<evidence type="ECO:0000259" key="2">
    <source>
        <dbReference type="Pfam" id="PF00004"/>
    </source>
</evidence>
<evidence type="ECO:0000259" key="4">
    <source>
        <dbReference type="Pfam" id="PF23232"/>
    </source>
</evidence>
<protein>
    <recommendedName>
        <fullName evidence="7">ATPase AAA-type core domain-containing protein</fullName>
    </recommendedName>
</protein>
<dbReference type="InterPro" id="IPR054289">
    <property type="entry name" value="DUF7025"/>
</dbReference>